<dbReference type="InterPro" id="IPR020471">
    <property type="entry name" value="AKR"/>
</dbReference>
<gene>
    <name evidence="2" type="ORF">Pen02_76800</name>
</gene>
<organism evidence="2 3">
    <name type="scientific">Plantactinospora endophytica</name>
    <dbReference type="NCBI Taxonomy" id="673535"/>
    <lineage>
        <taxon>Bacteria</taxon>
        <taxon>Bacillati</taxon>
        <taxon>Actinomycetota</taxon>
        <taxon>Actinomycetes</taxon>
        <taxon>Micromonosporales</taxon>
        <taxon>Micromonosporaceae</taxon>
        <taxon>Plantactinospora</taxon>
    </lineage>
</organism>
<reference evidence="2 3" key="1">
    <citation type="submission" date="2021-01" db="EMBL/GenBank/DDBJ databases">
        <title>Whole genome shotgun sequence of Plantactinospora endophytica NBRC 110450.</title>
        <authorList>
            <person name="Komaki H."/>
            <person name="Tamura T."/>
        </authorList>
    </citation>
    <scope>NUCLEOTIDE SEQUENCE [LARGE SCALE GENOMIC DNA]</scope>
    <source>
        <strain evidence="2 3">NBRC 110450</strain>
    </source>
</reference>
<dbReference type="InterPro" id="IPR036812">
    <property type="entry name" value="NAD(P)_OxRdtase_dom_sf"/>
</dbReference>
<keyword evidence="3" id="KW-1185">Reference proteome</keyword>
<evidence type="ECO:0000313" key="2">
    <source>
        <dbReference type="EMBL" id="GIG92744.1"/>
    </source>
</evidence>
<proteinExistence type="predicted"/>
<accession>A0ABQ4EDH8</accession>
<comment type="caution">
    <text evidence="2">The sequence shown here is derived from an EMBL/GenBank/DDBJ whole genome shotgun (WGS) entry which is preliminary data.</text>
</comment>
<evidence type="ECO:0000259" key="1">
    <source>
        <dbReference type="Pfam" id="PF00248"/>
    </source>
</evidence>
<dbReference type="RefSeq" id="WP_239141949.1">
    <property type="nucleotide sequence ID" value="NZ_BONW01000046.1"/>
</dbReference>
<dbReference type="PANTHER" id="PTHR42686:SF1">
    <property type="entry name" value="GH17980P-RELATED"/>
    <property type="match status" value="1"/>
</dbReference>
<dbReference type="Gene3D" id="3.20.20.100">
    <property type="entry name" value="NADP-dependent oxidoreductase domain"/>
    <property type="match status" value="1"/>
</dbReference>
<name>A0ABQ4EDH8_9ACTN</name>
<dbReference type="Pfam" id="PF00248">
    <property type="entry name" value="Aldo_ket_red"/>
    <property type="match status" value="1"/>
</dbReference>
<protein>
    <submittedName>
        <fullName evidence="2">Oxidoreductase</fullName>
    </submittedName>
</protein>
<dbReference type="PANTHER" id="PTHR42686">
    <property type="entry name" value="GH17980P-RELATED"/>
    <property type="match status" value="1"/>
</dbReference>
<feature type="domain" description="NADP-dependent oxidoreductase" evidence="1">
    <location>
        <begin position="43"/>
        <end position="310"/>
    </location>
</feature>
<dbReference type="Proteomes" id="UP000646749">
    <property type="component" value="Unassembled WGS sequence"/>
</dbReference>
<dbReference type="InterPro" id="IPR023210">
    <property type="entry name" value="NADP_OxRdtase_dom"/>
</dbReference>
<dbReference type="EMBL" id="BONW01000046">
    <property type="protein sequence ID" value="GIG92744.1"/>
    <property type="molecule type" value="Genomic_DNA"/>
</dbReference>
<evidence type="ECO:0000313" key="3">
    <source>
        <dbReference type="Proteomes" id="UP000646749"/>
    </source>
</evidence>
<dbReference type="SUPFAM" id="SSF51430">
    <property type="entry name" value="NAD(P)-linked oxidoreductase"/>
    <property type="match status" value="1"/>
</dbReference>
<dbReference type="CDD" id="cd19090">
    <property type="entry name" value="AKR_AKR15A-like"/>
    <property type="match status" value="1"/>
</dbReference>
<sequence length="322" mass="34324">MYGKQQSTDAFPRRPLGSTGLHVTPVCVGGGPLGSMPALFGYDVSAERGTETALAALTGPFNFLDTAAGYSDGESERRIGAALRRIGGVPGGFVLGTKVDRDFTTGDFSGEQVRRSAEGSLERLGLDRLPLVYLHDPEHISFEAGMAPGGPVEALLELQREGVIGHLGVAGGPVELMARYLRTGHFAALITHNRWTLVDRSAGDLIDEAVSLGVGVVNAAPFGSGILAKGPAQFTKYAYRQADDEVLRRVRAMEDACAAHGVPLAAAALQFSVRDPRITSTIVGVSRPERITETARLATWDIPDELWETLAPLTAPQESWLY</sequence>